<feature type="domain" description="DUF4397" evidence="2">
    <location>
        <begin position="239"/>
        <end position="344"/>
    </location>
</feature>
<evidence type="ECO:0000313" key="4">
    <source>
        <dbReference type="Proteomes" id="UP000199729"/>
    </source>
</evidence>
<keyword evidence="4" id="KW-1185">Reference proteome</keyword>
<dbReference type="AlphaFoldDB" id="A0A221K9Z2"/>
<evidence type="ECO:0000259" key="2">
    <source>
        <dbReference type="Pfam" id="PF14344"/>
    </source>
</evidence>
<feature type="chain" id="PRO_5012623498" description="DUF4397 domain-containing protein" evidence="1">
    <location>
        <begin position="21"/>
        <end position="431"/>
    </location>
</feature>
<evidence type="ECO:0000313" key="3">
    <source>
        <dbReference type="EMBL" id="ASM75826.1"/>
    </source>
</evidence>
<gene>
    <name evidence="3" type="ORF">VITFI_CDS0047</name>
</gene>
<dbReference type="InterPro" id="IPR025510">
    <property type="entry name" value="DUF4397"/>
</dbReference>
<dbReference type="Pfam" id="PF14344">
    <property type="entry name" value="DUF4397"/>
    <property type="match status" value="2"/>
</dbReference>
<dbReference type="KEGG" id="vff:VITFI_CDS0047"/>
<keyword evidence="1" id="KW-0732">Signal</keyword>
<dbReference type="PROSITE" id="PS51257">
    <property type="entry name" value="PROKAR_LIPOPROTEIN"/>
    <property type="match status" value="1"/>
</dbReference>
<name>A0A221K9Z2_VITFI</name>
<dbReference type="EMBL" id="CP022423">
    <property type="protein sequence ID" value="ASM75826.1"/>
    <property type="molecule type" value="Genomic_DNA"/>
</dbReference>
<organism evidence="3 4">
    <name type="scientific">Vitreoscilla filiformis</name>
    <dbReference type="NCBI Taxonomy" id="63"/>
    <lineage>
        <taxon>Bacteria</taxon>
        <taxon>Pseudomonadati</taxon>
        <taxon>Pseudomonadota</taxon>
        <taxon>Betaproteobacteria</taxon>
        <taxon>Neisseriales</taxon>
        <taxon>Neisseriaceae</taxon>
        <taxon>Vitreoscilla</taxon>
    </lineage>
</organism>
<evidence type="ECO:0000256" key="1">
    <source>
        <dbReference type="SAM" id="SignalP"/>
    </source>
</evidence>
<dbReference type="RefSeq" id="WP_198301541.1">
    <property type="nucleotide sequence ID" value="NZ_CP022423.1"/>
</dbReference>
<sequence>MKKRTFLSFMAAAPLSTVLTGCGSNSDGGQAQVRFINVNPSYTGVGMKVDGDTVFSDVEFGTVSGYSDVSSGSIDVTVRASGSASDLVAKSVSLSSDEDYTFVLYGWSGDDAALAYYIENEDTPNSGEATLAVLNASVDAGDLDVFFTGVDDTLDSASSFASSLSGGTRKSPKTVDAGTYRLRVTTAGDINDVRLDVTVTFESQKVYTLLLSPGSSGVLLNGHLLQQGGGLTSLANTQARVRVVSAVSANGKVAMKIDGETLQSATKSPLVADYQLVTAGTVAVVTKVNAVALAEQSLTLKAGTDVTLLVTGTDASDTTVTAFVDNNRLAASSSFKLRVIHAVPSLSSDNMSLSVGGTSTGTSDIAYGEASAYVTRTAGTDLSVLVETQTTEIYNNDTDDFDSQGVYTAFIWEKPSSSDANALQVKFYADR</sequence>
<dbReference type="Proteomes" id="UP000199729">
    <property type="component" value="Chromosome"/>
</dbReference>
<accession>A0A221K9Z2</accession>
<protein>
    <recommendedName>
        <fullName evidence="2">DUF4397 domain-containing protein</fullName>
    </recommendedName>
</protein>
<feature type="domain" description="DUF4397" evidence="2">
    <location>
        <begin position="31"/>
        <end position="145"/>
    </location>
</feature>
<reference evidence="3 4" key="1">
    <citation type="submission" date="2017-07" db="EMBL/GenBank/DDBJ databases">
        <title>Complete Genome Sequence of the cosmetic ferment Vitreoscilla filiformis (ATCC15551).</title>
        <authorList>
            <person name="Contreras S."/>
            <person name="Sagory-Zalkind P."/>
            <person name="Blanquart H."/>
            <person name="Iltis A."/>
            <person name="Morand S.C."/>
        </authorList>
    </citation>
    <scope>NUCLEOTIDE SEQUENCE [LARGE SCALE GENOMIC DNA]</scope>
    <source>
        <strain evidence="3 4">ATCC 15551</strain>
    </source>
</reference>
<feature type="signal peptide" evidence="1">
    <location>
        <begin position="1"/>
        <end position="20"/>
    </location>
</feature>
<proteinExistence type="predicted"/>